<accession>A0A379IEJ2</accession>
<dbReference type="RefSeq" id="WP_038441587.1">
    <property type="nucleotide sequence ID" value="NZ_CP008896.1"/>
</dbReference>
<name>A0A379IEJ2_PSEFL</name>
<dbReference type="PANTHER" id="PTHR43664:SF1">
    <property type="entry name" value="BETA-METHYLMALYL-COA DEHYDRATASE"/>
    <property type="match status" value="1"/>
</dbReference>
<dbReference type="Proteomes" id="UP000255125">
    <property type="component" value="Unassembled WGS sequence"/>
</dbReference>
<dbReference type="InterPro" id="IPR002539">
    <property type="entry name" value="MaoC-like_dom"/>
</dbReference>
<evidence type="ECO:0000313" key="2">
    <source>
        <dbReference type="EMBL" id="SUD31265.1"/>
    </source>
</evidence>
<protein>
    <submittedName>
        <fullName evidence="2">MaoC Domain Protein Dehydratase</fullName>
    </submittedName>
</protein>
<dbReference type="InterPro" id="IPR029069">
    <property type="entry name" value="HotDog_dom_sf"/>
</dbReference>
<proteinExistence type="predicted"/>
<dbReference type="Pfam" id="PF01575">
    <property type="entry name" value="MaoC_dehydratas"/>
    <property type="match status" value="1"/>
</dbReference>
<dbReference type="CDD" id="cd03451">
    <property type="entry name" value="FkbR2"/>
    <property type="match status" value="1"/>
</dbReference>
<evidence type="ECO:0000313" key="3">
    <source>
        <dbReference type="Proteomes" id="UP000255125"/>
    </source>
</evidence>
<dbReference type="InterPro" id="IPR052342">
    <property type="entry name" value="MCH/BMMD"/>
</dbReference>
<dbReference type="OrthoDB" id="9759612at2"/>
<dbReference type="AlphaFoldDB" id="A0A379IEJ2"/>
<evidence type="ECO:0000259" key="1">
    <source>
        <dbReference type="Pfam" id="PF01575"/>
    </source>
</evidence>
<dbReference type="PANTHER" id="PTHR43664">
    <property type="entry name" value="MONOAMINE OXIDASE-RELATED"/>
    <property type="match status" value="1"/>
</dbReference>
<gene>
    <name evidence="2" type="ORF">NCTC10392_03193</name>
</gene>
<dbReference type="Gene3D" id="3.10.129.10">
    <property type="entry name" value="Hotdog Thioesterase"/>
    <property type="match status" value="1"/>
</dbReference>
<dbReference type="SUPFAM" id="SSF54637">
    <property type="entry name" value="Thioesterase/thiol ester dehydrase-isomerase"/>
    <property type="match status" value="1"/>
</dbReference>
<sequence length="178" mass="19359">MSINQSLPGSKALSKLTKVEPGRYREDHGLGFDDFIIGDIFEHRPGRTVTEADNVWMSLICMNNHPAHINAEYAKQTEFGQVLVSSLVTFSIVGGMSLASTSAKAIANLGWDNVRLVAPVFVGDTLYAESEVIHKRPSASRPGQGVVTVRTKGLKANGQICLSYERSFLITLDQVPLA</sequence>
<organism evidence="2 3">
    <name type="scientific">Pseudomonas fluorescens</name>
    <dbReference type="NCBI Taxonomy" id="294"/>
    <lineage>
        <taxon>Bacteria</taxon>
        <taxon>Pseudomonadati</taxon>
        <taxon>Pseudomonadota</taxon>
        <taxon>Gammaproteobacteria</taxon>
        <taxon>Pseudomonadales</taxon>
        <taxon>Pseudomonadaceae</taxon>
        <taxon>Pseudomonas</taxon>
    </lineage>
</organism>
<feature type="domain" description="MaoC-like" evidence="1">
    <location>
        <begin position="37"/>
        <end position="149"/>
    </location>
</feature>
<dbReference type="EMBL" id="UGUS01000002">
    <property type="protein sequence ID" value="SUD31265.1"/>
    <property type="molecule type" value="Genomic_DNA"/>
</dbReference>
<reference evidence="2 3" key="1">
    <citation type="submission" date="2018-06" db="EMBL/GenBank/DDBJ databases">
        <authorList>
            <consortium name="Pathogen Informatics"/>
            <person name="Doyle S."/>
        </authorList>
    </citation>
    <scope>NUCLEOTIDE SEQUENCE [LARGE SCALE GENOMIC DNA]</scope>
    <source>
        <strain evidence="2 3">NCTC10392</strain>
    </source>
</reference>